<dbReference type="EC" id="4.3.1.7" evidence="5"/>
<name>E3BI94_9VIBR</name>
<keyword evidence="7" id="KW-1185">Reference proteome</keyword>
<dbReference type="InterPro" id="IPR042255">
    <property type="entry name" value="EutC_N"/>
</dbReference>
<evidence type="ECO:0000256" key="4">
    <source>
        <dbReference type="ARBA" id="ARBA00024446"/>
    </source>
</evidence>
<dbReference type="EMBL" id="AEIU01000061">
    <property type="protein sequence ID" value="EFP97222.1"/>
    <property type="molecule type" value="Genomic_DNA"/>
</dbReference>
<evidence type="ECO:0000256" key="2">
    <source>
        <dbReference type="ARBA" id="ARBA00023239"/>
    </source>
</evidence>
<dbReference type="PANTHER" id="PTHR39330">
    <property type="entry name" value="ETHANOLAMINE AMMONIA-LYASE LIGHT CHAIN"/>
    <property type="match status" value="1"/>
</dbReference>
<keyword evidence="4 5" id="KW-1283">Bacterial microcompartment</keyword>
<comment type="caution">
    <text evidence="6">The sequence shown here is derived from an EMBL/GenBank/DDBJ whole genome shotgun (WGS) entry which is preliminary data.</text>
</comment>
<comment type="pathway">
    <text evidence="5">Amine and polyamine degradation; ethanolamine degradation.</text>
</comment>
<dbReference type="HAMAP" id="MF_00601">
    <property type="entry name" value="EutC"/>
    <property type="match status" value="1"/>
</dbReference>
<protein>
    <recommendedName>
        <fullName evidence="5">Ethanolamine ammonia-lyase small subunit</fullName>
        <shortName evidence="5">EAL small subunit</shortName>
        <ecNumber evidence="5">4.3.1.7</ecNumber>
    </recommendedName>
</protein>
<dbReference type="GO" id="GO:0046336">
    <property type="term" value="P:ethanolamine catabolic process"/>
    <property type="evidence" value="ECO:0007669"/>
    <property type="project" value="UniProtKB-UniRule"/>
</dbReference>
<dbReference type="STRING" id="796620.VIBC2010_02990"/>
<dbReference type="Pfam" id="PF05985">
    <property type="entry name" value="EutC"/>
    <property type="match status" value="1"/>
</dbReference>
<dbReference type="GO" id="GO:0031419">
    <property type="term" value="F:cobalamin binding"/>
    <property type="evidence" value="ECO:0007669"/>
    <property type="project" value="UniProtKB-UniRule"/>
</dbReference>
<comment type="subcellular location">
    <subcellularLocation>
        <location evidence="5">Bacterial microcompartment</location>
    </subcellularLocation>
</comment>
<comment type="cofactor">
    <cofactor evidence="5">
        <name>adenosylcob(III)alamin</name>
        <dbReference type="ChEBI" id="CHEBI:18408"/>
    </cofactor>
    <text evidence="5">Binds between the large and small subunits.</text>
</comment>
<dbReference type="NCBIfam" id="NF003971">
    <property type="entry name" value="PRK05465.1"/>
    <property type="match status" value="1"/>
</dbReference>
<comment type="subunit">
    <text evidence="5">The basic unit is a heterodimer which dimerizes to form tetramers. The heterotetramers trimerize; 6 large subunits form a core ring with 6 small subunits projecting outwards.</text>
</comment>
<organism evidence="6 7">
    <name type="scientific">Vibrio caribbeanicus ATCC BAA-2122</name>
    <dbReference type="NCBI Taxonomy" id="796620"/>
    <lineage>
        <taxon>Bacteria</taxon>
        <taxon>Pseudomonadati</taxon>
        <taxon>Pseudomonadota</taxon>
        <taxon>Gammaproteobacteria</taxon>
        <taxon>Vibrionales</taxon>
        <taxon>Vibrionaceae</taxon>
        <taxon>Vibrio</taxon>
    </lineage>
</organism>
<dbReference type="AlphaFoldDB" id="E3BI94"/>
<accession>E3BI94</accession>
<dbReference type="Gene3D" id="3.40.50.11240">
    <property type="entry name" value="Ethanolamine ammonia-lyase light chain (EutC)"/>
    <property type="match status" value="1"/>
</dbReference>
<dbReference type="GO" id="GO:0009350">
    <property type="term" value="C:ethanolamine ammonia-lyase complex"/>
    <property type="evidence" value="ECO:0007669"/>
    <property type="project" value="UniProtKB-UniRule"/>
</dbReference>
<proteinExistence type="inferred from homology"/>
<feature type="binding site" evidence="5">
    <location>
        <position position="177"/>
    </location>
    <ligand>
        <name>adenosylcob(III)alamin</name>
        <dbReference type="ChEBI" id="CHEBI:18408"/>
    </ligand>
</feature>
<keyword evidence="3 5" id="KW-0170">Cobalt</keyword>
<evidence type="ECO:0000256" key="5">
    <source>
        <dbReference type="HAMAP-Rule" id="MF_00601"/>
    </source>
</evidence>
<comment type="catalytic activity">
    <reaction evidence="5">
        <text>ethanolamine = acetaldehyde + NH4(+)</text>
        <dbReference type="Rhea" id="RHEA:15313"/>
        <dbReference type="ChEBI" id="CHEBI:15343"/>
        <dbReference type="ChEBI" id="CHEBI:28938"/>
        <dbReference type="ChEBI" id="CHEBI:57603"/>
        <dbReference type="EC" id="4.3.1.7"/>
    </reaction>
</comment>
<dbReference type="GO" id="GO:0006520">
    <property type="term" value="P:amino acid metabolic process"/>
    <property type="evidence" value="ECO:0007669"/>
    <property type="project" value="InterPro"/>
</dbReference>
<feature type="binding site" evidence="5">
    <location>
        <position position="198"/>
    </location>
    <ligand>
        <name>adenosylcob(III)alamin</name>
        <dbReference type="ChEBI" id="CHEBI:18408"/>
    </ligand>
</feature>
<dbReference type="OrthoDB" id="114248at2"/>
<dbReference type="eggNOG" id="COG4302">
    <property type="taxonomic scope" value="Bacteria"/>
</dbReference>
<dbReference type="PIRSF" id="PIRSF018982">
    <property type="entry name" value="EutC"/>
    <property type="match status" value="1"/>
</dbReference>
<reference evidence="6 7" key="1">
    <citation type="journal article" date="2012" name="Int. J. Syst. Evol. Microbiol.">
        <title>Vibrio caribbeanicus sp. nov., isolated from the marine sponge Scleritoderma cyanea.</title>
        <authorList>
            <person name="Hoffmann M."/>
            <person name="Monday S.R."/>
            <person name="Allard M.W."/>
            <person name="Strain E.A."/>
            <person name="Whittaker P."/>
            <person name="Naum M."/>
            <person name="McCarthy P.J."/>
            <person name="Lopez J.V."/>
            <person name="Fischer M."/>
            <person name="Brown E.W."/>
        </authorList>
    </citation>
    <scope>NUCLEOTIDE SEQUENCE [LARGE SCALE GENOMIC DNA]</scope>
    <source>
        <strain evidence="6 7">ATCC BAA-2122</strain>
    </source>
</reference>
<dbReference type="RefSeq" id="WP_009600726.1">
    <property type="nucleotide sequence ID" value="NZ_AEIU01000061.1"/>
</dbReference>
<keyword evidence="2 5" id="KW-0456">Lyase</keyword>
<evidence type="ECO:0000313" key="6">
    <source>
        <dbReference type="EMBL" id="EFP97222.1"/>
    </source>
</evidence>
<dbReference type="Proteomes" id="UP000002943">
    <property type="component" value="Unassembled WGS sequence"/>
</dbReference>
<dbReference type="InterPro" id="IPR009246">
    <property type="entry name" value="EutC"/>
</dbReference>
<dbReference type="GO" id="GO:0031471">
    <property type="term" value="C:ethanolamine degradation polyhedral organelle"/>
    <property type="evidence" value="ECO:0007669"/>
    <property type="project" value="UniProtKB-UniRule"/>
</dbReference>
<dbReference type="Gene3D" id="1.10.30.40">
    <property type="entry name" value="Ethanolamine ammonia-lyase light chain (EutC), N-terminal domain"/>
    <property type="match status" value="1"/>
</dbReference>
<feature type="binding site" evidence="5">
    <location>
        <position position="227"/>
    </location>
    <ligand>
        <name>adenosylcob(III)alamin</name>
        <dbReference type="ChEBI" id="CHEBI:18408"/>
    </ligand>
</feature>
<dbReference type="UniPathway" id="UPA00560"/>
<evidence type="ECO:0000256" key="1">
    <source>
        <dbReference type="ARBA" id="ARBA00022628"/>
    </source>
</evidence>
<comment type="function">
    <text evidence="5">Catalyzes the deamination of various vicinal amino-alcohols to oxo compounds. Allows this organism to utilize ethanolamine as the sole source of nitrogen and carbon in the presence of external vitamin B12.</text>
</comment>
<keyword evidence="1 5" id="KW-0846">Cobalamin</keyword>
<sequence length="292" mass="32294">MTKTSRTMQSKSVVIDSPWQQLRALTSARIAIGRSGTSIPTHEMLAFQLDHAKAIDAVHCQLDTNTLVSELQDCPIISSTFLHPPFVTHSQSHDRFTYLQRPDLGRKLCRKDQALLTQYAISTCVDFDLSLVIADGLSSVAVQKHAIPFIQRLSIALKNDDYAWSCSPITIIKQGRVAAGDDIGQALKANMVLVIIGERPGLSSPDSMGLYLTWAPRRGTQDGQRNCISNIRQQGMSYDDACHKALYLAKQARHKQLSGVELKDHSVLTEQLSSAEPCLGQNNFLTHRQNQG</sequence>
<evidence type="ECO:0000313" key="7">
    <source>
        <dbReference type="Proteomes" id="UP000002943"/>
    </source>
</evidence>
<dbReference type="PANTHER" id="PTHR39330:SF1">
    <property type="entry name" value="ETHANOLAMINE AMMONIA-LYASE SMALL SUBUNIT"/>
    <property type="match status" value="1"/>
</dbReference>
<dbReference type="GO" id="GO:0008851">
    <property type="term" value="F:ethanolamine ammonia-lyase activity"/>
    <property type="evidence" value="ECO:0007669"/>
    <property type="project" value="UniProtKB-UniRule"/>
</dbReference>
<gene>
    <name evidence="5" type="primary">eutC</name>
    <name evidence="6" type="ORF">VIBC2010_02990</name>
</gene>
<comment type="similarity">
    <text evidence="5">Belongs to the EutC family.</text>
</comment>
<dbReference type="InterPro" id="IPR042251">
    <property type="entry name" value="EutC_C"/>
</dbReference>
<evidence type="ECO:0000256" key="3">
    <source>
        <dbReference type="ARBA" id="ARBA00023285"/>
    </source>
</evidence>